<comment type="caution">
    <text evidence="1">The sequence shown here is derived from an EMBL/GenBank/DDBJ whole genome shotgun (WGS) entry which is preliminary data.</text>
</comment>
<sequence length="72" mass="8378">SAEIISGKTTIKVKKYILNFNPREIKIACIDYNPIGASEITPDYYYLTTHKVIEKPWRILKSYVCPDDIQRT</sequence>
<reference evidence="1" key="1">
    <citation type="journal article" date="2014" name="Front. Microbiol.">
        <title>High frequency of phylogenetically diverse reductive dehalogenase-homologous genes in deep subseafloor sedimentary metagenomes.</title>
        <authorList>
            <person name="Kawai M."/>
            <person name="Futagami T."/>
            <person name="Toyoda A."/>
            <person name="Takaki Y."/>
            <person name="Nishi S."/>
            <person name="Hori S."/>
            <person name="Arai W."/>
            <person name="Tsubouchi T."/>
            <person name="Morono Y."/>
            <person name="Uchiyama I."/>
            <person name="Ito T."/>
            <person name="Fujiyama A."/>
            <person name="Inagaki F."/>
            <person name="Takami H."/>
        </authorList>
    </citation>
    <scope>NUCLEOTIDE SEQUENCE</scope>
    <source>
        <strain evidence="1">Expedition CK06-06</strain>
    </source>
</reference>
<name>X1R660_9ZZZZ</name>
<gene>
    <name evidence="1" type="ORF">S06H3_65977</name>
</gene>
<evidence type="ECO:0000313" key="1">
    <source>
        <dbReference type="EMBL" id="GAI62496.1"/>
    </source>
</evidence>
<dbReference type="EMBL" id="BARV01044694">
    <property type="protein sequence ID" value="GAI62496.1"/>
    <property type="molecule type" value="Genomic_DNA"/>
</dbReference>
<protein>
    <submittedName>
        <fullName evidence="1">Uncharacterized protein</fullName>
    </submittedName>
</protein>
<organism evidence="1">
    <name type="scientific">marine sediment metagenome</name>
    <dbReference type="NCBI Taxonomy" id="412755"/>
    <lineage>
        <taxon>unclassified sequences</taxon>
        <taxon>metagenomes</taxon>
        <taxon>ecological metagenomes</taxon>
    </lineage>
</organism>
<accession>X1R660</accession>
<dbReference type="SUPFAM" id="SSF53271">
    <property type="entry name" value="PRTase-like"/>
    <property type="match status" value="1"/>
</dbReference>
<proteinExistence type="predicted"/>
<dbReference type="AlphaFoldDB" id="X1R660"/>
<feature type="non-terminal residue" evidence="1">
    <location>
        <position position="1"/>
    </location>
</feature>
<dbReference type="InterPro" id="IPR029057">
    <property type="entry name" value="PRTase-like"/>
</dbReference>
<dbReference type="Gene3D" id="3.40.50.2020">
    <property type="match status" value="1"/>
</dbReference>